<dbReference type="GO" id="GO:0030182">
    <property type="term" value="P:neuron differentiation"/>
    <property type="evidence" value="ECO:0007669"/>
    <property type="project" value="TreeGrafter"/>
</dbReference>
<comment type="similarity">
    <text evidence="2 9">Belongs to the Wnt family.</text>
</comment>
<dbReference type="CDD" id="cd13113">
    <property type="entry name" value="Wnt"/>
    <property type="match status" value="1"/>
</dbReference>
<dbReference type="InterPro" id="IPR018161">
    <property type="entry name" value="Wnt_CS"/>
</dbReference>
<dbReference type="PROSITE" id="PS00246">
    <property type="entry name" value="WNT1"/>
    <property type="match status" value="1"/>
</dbReference>
<dbReference type="GO" id="GO:0005615">
    <property type="term" value="C:extracellular space"/>
    <property type="evidence" value="ECO:0007669"/>
    <property type="project" value="TreeGrafter"/>
</dbReference>
<keyword evidence="5" id="KW-0272">Extracellular matrix</keyword>
<evidence type="ECO:0000256" key="3">
    <source>
        <dbReference type="ARBA" id="ARBA00022473"/>
    </source>
</evidence>
<dbReference type="PRINTS" id="PR01349">
    <property type="entry name" value="WNTPROTEIN"/>
</dbReference>
<evidence type="ECO:0000256" key="9">
    <source>
        <dbReference type="RuleBase" id="RU003500"/>
    </source>
</evidence>
<evidence type="ECO:0000256" key="2">
    <source>
        <dbReference type="ARBA" id="ARBA00005683"/>
    </source>
</evidence>
<keyword evidence="7" id="KW-1015">Disulfide bond</keyword>
<dbReference type="GO" id="GO:0005125">
    <property type="term" value="F:cytokine activity"/>
    <property type="evidence" value="ECO:0007669"/>
    <property type="project" value="TreeGrafter"/>
</dbReference>
<dbReference type="InterPro" id="IPR043158">
    <property type="entry name" value="Wnt_C"/>
</dbReference>
<dbReference type="GO" id="GO:0045165">
    <property type="term" value="P:cell fate commitment"/>
    <property type="evidence" value="ECO:0007669"/>
    <property type="project" value="TreeGrafter"/>
</dbReference>
<keyword evidence="11" id="KW-1185">Reference proteome</keyword>
<evidence type="ECO:0000256" key="8">
    <source>
        <dbReference type="ARBA" id="ARBA00023288"/>
    </source>
</evidence>
<evidence type="ECO:0000256" key="7">
    <source>
        <dbReference type="ARBA" id="ARBA00023157"/>
    </source>
</evidence>
<dbReference type="AlphaFoldDB" id="A0A1I7ZPE6"/>
<dbReference type="SMART" id="SM00097">
    <property type="entry name" value="WNT1"/>
    <property type="match status" value="1"/>
</dbReference>
<evidence type="ECO:0000256" key="4">
    <source>
        <dbReference type="ARBA" id="ARBA00022525"/>
    </source>
</evidence>
<evidence type="ECO:0000313" key="11">
    <source>
        <dbReference type="Proteomes" id="UP000095287"/>
    </source>
</evidence>
<reference evidence="12" key="1">
    <citation type="submission" date="2016-11" db="UniProtKB">
        <authorList>
            <consortium name="WormBaseParasite"/>
        </authorList>
    </citation>
    <scope>IDENTIFICATION</scope>
</reference>
<keyword evidence="6 9" id="KW-0879">Wnt signaling pathway</keyword>
<evidence type="ECO:0000313" key="12">
    <source>
        <dbReference type="WBParaSite" id="L893_g2831.t1"/>
    </source>
</evidence>
<dbReference type="GO" id="GO:0060070">
    <property type="term" value="P:canonical Wnt signaling pathway"/>
    <property type="evidence" value="ECO:0007669"/>
    <property type="project" value="TreeGrafter"/>
</dbReference>
<keyword evidence="10" id="KW-0472">Membrane</keyword>
<name>A0A1I7ZPE6_9BILA</name>
<evidence type="ECO:0000256" key="6">
    <source>
        <dbReference type="ARBA" id="ARBA00022687"/>
    </source>
</evidence>
<dbReference type="Gene3D" id="3.30.2460.20">
    <property type="match status" value="1"/>
</dbReference>
<keyword evidence="10" id="KW-1133">Transmembrane helix</keyword>
<comment type="subcellular location">
    <subcellularLocation>
        <location evidence="1 9">Secreted</location>
        <location evidence="1 9">Extracellular space</location>
        <location evidence="1 9">Extracellular matrix</location>
    </subcellularLocation>
</comment>
<sequence>MIAPAPRRSGTSEMPLFQRLQQEDYRGNICSRVTSTSTTFYSASSFELGVACSVARVSGDVLNDLGPLVCCIPCKPYVPSFTEHKYCPAIDTIMRPLTGLISSNLIFLIVLHLVLIGPISASISRLFWQQNDRQAVALTRSSDCTNQSWLSQRQKELCFRNPSTVRAVIEGVHSAATVCHNQFTNERWNCSIAASESYERGLNVGSRESAYVVAISSGGVSHTIARACARGAIDDCGCGKKPRNSMGSDFTWSGCSDNVRYGNTFVRKFIEAEEKKDMDSRAMMNLHNSQVARRILASSLTKQCKCHGVSGSCVTKTCWKVVPKLEDFGKFLKDKYVSVSSSGSDLVATAHNSTSGGRAERYLRGDGEGKVAKTNLVFLDASPNYCSDSSTQGRECTDGNCAILCCGRGYNIKREIVSVSCKCKFLWCCEVKCDTCLSVVERRFCK</sequence>
<accession>A0A1I7ZPE6</accession>
<protein>
    <recommendedName>
        <fullName evidence="9">Protein Wnt</fullName>
    </recommendedName>
</protein>
<keyword evidence="10" id="KW-0812">Transmembrane</keyword>
<dbReference type="Pfam" id="PF00110">
    <property type="entry name" value="wnt"/>
    <property type="match status" value="1"/>
</dbReference>
<dbReference type="Proteomes" id="UP000095287">
    <property type="component" value="Unplaced"/>
</dbReference>
<organism evidence="11 12">
    <name type="scientific">Steinernema glaseri</name>
    <dbReference type="NCBI Taxonomy" id="37863"/>
    <lineage>
        <taxon>Eukaryota</taxon>
        <taxon>Metazoa</taxon>
        <taxon>Ecdysozoa</taxon>
        <taxon>Nematoda</taxon>
        <taxon>Chromadorea</taxon>
        <taxon>Rhabditida</taxon>
        <taxon>Tylenchina</taxon>
        <taxon>Panagrolaimomorpha</taxon>
        <taxon>Strongyloidoidea</taxon>
        <taxon>Steinernematidae</taxon>
        <taxon>Steinernema</taxon>
    </lineage>
</organism>
<evidence type="ECO:0000256" key="1">
    <source>
        <dbReference type="ARBA" id="ARBA00004498"/>
    </source>
</evidence>
<keyword evidence="4" id="KW-0964">Secreted</keyword>
<dbReference type="PANTHER" id="PTHR12027:SF114">
    <property type="entry name" value="PROTEIN MOM-2"/>
    <property type="match status" value="1"/>
</dbReference>
<feature type="transmembrane region" description="Helical" evidence="10">
    <location>
        <begin position="105"/>
        <end position="128"/>
    </location>
</feature>
<proteinExistence type="inferred from homology"/>
<dbReference type="WBParaSite" id="L893_g2831.t1">
    <property type="protein sequence ID" value="L893_g2831.t1"/>
    <property type="gene ID" value="L893_g2831"/>
</dbReference>
<dbReference type="GO" id="GO:0005109">
    <property type="term" value="F:frizzled binding"/>
    <property type="evidence" value="ECO:0007669"/>
    <property type="project" value="TreeGrafter"/>
</dbReference>
<dbReference type="PANTHER" id="PTHR12027">
    <property type="entry name" value="WNT RELATED"/>
    <property type="match status" value="1"/>
</dbReference>
<evidence type="ECO:0000256" key="5">
    <source>
        <dbReference type="ARBA" id="ARBA00022530"/>
    </source>
</evidence>
<keyword evidence="8" id="KW-0449">Lipoprotein</keyword>
<evidence type="ECO:0000256" key="10">
    <source>
        <dbReference type="SAM" id="Phobius"/>
    </source>
</evidence>
<keyword evidence="3 9" id="KW-0217">Developmental protein</keyword>
<dbReference type="InterPro" id="IPR005817">
    <property type="entry name" value="Wnt"/>
</dbReference>
<comment type="function">
    <text evidence="9">Ligand for members of the frizzled family of seven transmembrane receptors.</text>
</comment>